<evidence type="ECO:0000256" key="3">
    <source>
        <dbReference type="ARBA" id="ARBA00022475"/>
    </source>
</evidence>
<feature type="transmembrane region" description="Helical" evidence="8">
    <location>
        <begin position="379"/>
        <end position="396"/>
    </location>
</feature>
<protein>
    <submittedName>
        <fullName evidence="9">Major Facilitator Superfamily protein</fullName>
    </submittedName>
</protein>
<feature type="transmembrane region" description="Helical" evidence="8">
    <location>
        <begin position="203"/>
        <end position="221"/>
    </location>
</feature>
<feature type="transmembrane region" description="Helical" evidence="8">
    <location>
        <begin position="266"/>
        <end position="286"/>
    </location>
</feature>
<comment type="similarity">
    <text evidence="7">Belongs to the major facilitator superfamily. Allantoate permease family.</text>
</comment>
<dbReference type="Gene3D" id="1.20.1250.20">
    <property type="entry name" value="MFS general substrate transporter like domains"/>
    <property type="match status" value="1"/>
</dbReference>
<evidence type="ECO:0000313" key="9">
    <source>
        <dbReference type="EMBL" id="QBM89939.1"/>
    </source>
</evidence>
<proteinExistence type="inferred from homology"/>
<feature type="transmembrane region" description="Helical" evidence="8">
    <location>
        <begin position="468"/>
        <end position="490"/>
    </location>
</feature>
<keyword evidence="2" id="KW-0813">Transport</keyword>
<organism evidence="9 10">
    <name type="scientific">Metschnikowia aff. pulcherrima</name>
    <dbReference type="NCBI Taxonomy" id="2163413"/>
    <lineage>
        <taxon>Eukaryota</taxon>
        <taxon>Fungi</taxon>
        <taxon>Dikarya</taxon>
        <taxon>Ascomycota</taxon>
        <taxon>Saccharomycotina</taxon>
        <taxon>Pichiomycetes</taxon>
        <taxon>Metschnikowiaceae</taxon>
        <taxon>Metschnikowia</taxon>
    </lineage>
</organism>
<feature type="transmembrane region" description="Helical" evidence="8">
    <location>
        <begin position="173"/>
        <end position="191"/>
    </location>
</feature>
<feature type="transmembrane region" description="Helical" evidence="8">
    <location>
        <begin position="144"/>
        <end position="166"/>
    </location>
</feature>
<feature type="transmembrane region" description="Helical" evidence="8">
    <location>
        <begin position="408"/>
        <end position="429"/>
    </location>
</feature>
<feature type="transmembrane region" description="Helical" evidence="8">
    <location>
        <begin position="502"/>
        <end position="522"/>
    </location>
</feature>
<name>A0A4P6XS42_9ASCO</name>
<keyword evidence="3" id="KW-1003">Cell membrane</keyword>
<dbReference type="STRING" id="2163413.A0A4P6XS42"/>
<dbReference type="EMBL" id="CP034460">
    <property type="protein sequence ID" value="QBM89939.1"/>
    <property type="molecule type" value="Genomic_DNA"/>
</dbReference>
<evidence type="ECO:0000256" key="4">
    <source>
        <dbReference type="ARBA" id="ARBA00022692"/>
    </source>
</evidence>
<evidence type="ECO:0000256" key="7">
    <source>
        <dbReference type="ARBA" id="ARBA00037968"/>
    </source>
</evidence>
<evidence type="ECO:0000256" key="6">
    <source>
        <dbReference type="ARBA" id="ARBA00023136"/>
    </source>
</evidence>
<evidence type="ECO:0000256" key="5">
    <source>
        <dbReference type="ARBA" id="ARBA00022989"/>
    </source>
</evidence>
<evidence type="ECO:0000256" key="8">
    <source>
        <dbReference type="SAM" id="Phobius"/>
    </source>
</evidence>
<feature type="transmembrane region" description="Helical" evidence="8">
    <location>
        <begin position="233"/>
        <end position="254"/>
    </location>
</feature>
<dbReference type="InterPro" id="IPR011701">
    <property type="entry name" value="MFS"/>
</dbReference>
<dbReference type="Proteomes" id="UP000292447">
    <property type="component" value="Chromosome V"/>
</dbReference>
<dbReference type="FunFam" id="1.20.1250.20:FF:000065">
    <property type="entry name" value="Putative MFS pantothenate transporter"/>
    <property type="match status" value="1"/>
</dbReference>
<accession>A0A4P6XS42</accession>
<comment type="subcellular location">
    <subcellularLocation>
        <location evidence="1">Cell membrane</location>
        <topology evidence="1">Multi-pass membrane protein</topology>
    </subcellularLocation>
</comment>
<sequence length="539" mass="61837">MGFFQSVLTQLKGNEIPEINKRKTTVRLTTGADDSEVSSTEKNQDNEITVLDTSSDEPYIDLSLDLSEEELERRKKSWSFQIRKFLWDGTGKHPKEQRYLMKLDLFLLSSSMLGYFIKNLNQTNIATAYVNGLDEYYGMNKNQYNYVITLWTVGYIIGQIPSNLILHRISARYYLGGLEIGWALLTVLTITCKNLPSLYALRFFLGLLEAGYFPGMEYLLGSNYSAAEISSRGAFFAVAGNTASLISGPLQLALLKRFKDSSMEPFKWLFVFDAVISLPIGVYTMLVDPNTPSTTDAFYFNEEDRLVGLERRRLIGAQLNTRERYTWQKIKSFFNTWHVYVFPLLFLAYNNSCSAWGQPTFTIWMKKALELPAEKYNVYPSYYTASAIVVTLILAYSHNFIGGKKNHFYVIGFFLPVMLGCVLLAVYNIPRWLHWISFWLVAVPPSFGQPFIFSWVNRLLFDDDMKRNFLVVTTNTLAYVTGAWVPIFVWNTGDQPQYHIGFSYTACLCAFGFLMTLLAWHFSRRDEARRLQLASAGEI</sequence>
<dbReference type="InterPro" id="IPR036259">
    <property type="entry name" value="MFS_trans_sf"/>
</dbReference>
<dbReference type="FunFam" id="1.20.1250.20:FF:000386">
    <property type="entry name" value="MFS general substrate transporter"/>
    <property type="match status" value="1"/>
</dbReference>
<keyword evidence="10" id="KW-1185">Reference proteome</keyword>
<dbReference type="GO" id="GO:0005886">
    <property type="term" value="C:plasma membrane"/>
    <property type="evidence" value="ECO:0007669"/>
    <property type="project" value="UniProtKB-SubCell"/>
</dbReference>
<evidence type="ECO:0000256" key="1">
    <source>
        <dbReference type="ARBA" id="ARBA00004651"/>
    </source>
</evidence>
<keyword evidence="4 8" id="KW-0812">Transmembrane</keyword>
<feature type="transmembrane region" description="Helical" evidence="8">
    <location>
        <begin position="435"/>
        <end position="456"/>
    </location>
</feature>
<feature type="transmembrane region" description="Helical" evidence="8">
    <location>
        <begin position="332"/>
        <end position="349"/>
    </location>
</feature>
<dbReference type="PANTHER" id="PTHR43791:SF39">
    <property type="entry name" value="TRANSPORTER LIZ1_SEO1, PUTATIVE (AFU_ORTHOLOGUE AFUA_3G00980)-RELATED"/>
    <property type="match status" value="1"/>
</dbReference>
<dbReference type="Pfam" id="PF07690">
    <property type="entry name" value="MFS_1"/>
    <property type="match status" value="1"/>
</dbReference>
<reference evidence="10" key="1">
    <citation type="submission" date="2019-03" db="EMBL/GenBank/DDBJ databases">
        <title>Snf2 controls pulcherriminic acid biosynthesis and connects pigmentation and antifungal activity of the yeast Metschnikowia pulcherrima.</title>
        <authorList>
            <person name="Gore-Lloyd D."/>
            <person name="Sumann I."/>
            <person name="Brachmann A.O."/>
            <person name="Schneeberger K."/>
            <person name="Ortiz-Merino R.A."/>
            <person name="Moreno-Beltran M."/>
            <person name="Schlaefli M."/>
            <person name="Kirner P."/>
            <person name="Santos Kron A."/>
            <person name="Wolfe K.H."/>
            <person name="Piel J."/>
            <person name="Ahrens C.H."/>
            <person name="Henk D."/>
            <person name="Freimoser F.M."/>
        </authorList>
    </citation>
    <scope>NUCLEOTIDE SEQUENCE [LARGE SCALE GENOMIC DNA]</scope>
    <source>
        <strain evidence="10">APC 1.2</strain>
    </source>
</reference>
<dbReference type="AlphaFoldDB" id="A0A4P6XS42"/>
<dbReference type="SUPFAM" id="SSF103473">
    <property type="entry name" value="MFS general substrate transporter"/>
    <property type="match status" value="1"/>
</dbReference>
<evidence type="ECO:0000256" key="2">
    <source>
        <dbReference type="ARBA" id="ARBA00022448"/>
    </source>
</evidence>
<gene>
    <name evidence="9" type="primary">MPUL0E01760</name>
    <name evidence="9" type="ORF">METSCH_E01760</name>
</gene>
<dbReference type="PANTHER" id="PTHR43791">
    <property type="entry name" value="PERMEASE-RELATED"/>
    <property type="match status" value="1"/>
</dbReference>
<dbReference type="GO" id="GO:0022857">
    <property type="term" value="F:transmembrane transporter activity"/>
    <property type="evidence" value="ECO:0007669"/>
    <property type="project" value="InterPro"/>
</dbReference>
<keyword evidence="5 8" id="KW-1133">Transmembrane helix</keyword>
<evidence type="ECO:0000313" key="10">
    <source>
        <dbReference type="Proteomes" id="UP000292447"/>
    </source>
</evidence>
<keyword evidence="6 8" id="KW-0472">Membrane</keyword>